<accession>A0A6U4Y9P1</accession>
<evidence type="ECO:0000313" key="2">
    <source>
        <dbReference type="EMBL" id="CAD8737953.1"/>
    </source>
</evidence>
<proteinExistence type="predicted"/>
<dbReference type="EMBL" id="HBFK01007435">
    <property type="protein sequence ID" value="CAD8737953.1"/>
    <property type="molecule type" value="Transcribed_RNA"/>
</dbReference>
<dbReference type="GO" id="GO:0005634">
    <property type="term" value="C:nucleus"/>
    <property type="evidence" value="ECO:0007669"/>
    <property type="project" value="InterPro"/>
</dbReference>
<dbReference type="InterPro" id="IPR020186">
    <property type="entry name" value="Meiosis-expressed_gene_1"/>
</dbReference>
<dbReference type="Pfam" id="PF15163">
    <property type="entry name" value="Meiosis_expr"/>
    <property type="match status" value="1"/>
</dbReference>
<sequence>MNMDFGVSGTALAPSAQPRATPPSRGVQKRSITAPKEADEVAVGSGLMDRGMSDIELENMCRLQYARWNNLEEYVRAVGNEPDYWPSGLIKSTKKKGDDCKFYWKKANEWKHFWGKASMSR</sequence>
<gene>
    <name evidence="2" type="ORF">HAND1043_LOCUS4445</name>
</gene>
<dbReference type="AlphaFoldDB" id="A0A6U4Y9P1"/>
<name>A0A6U4Y9P1_HEMAN</name>
<reference evidence="2" key="1">
    <citation type="submission" date="2021-01" db="EMBL/GenBank/DDBJ databases">
        <authorList>
            <person name="Corre E."/>
            <person name="Pelletier E."/>
            <person name="Niang G."/>
            <person name="Scheremetjew M."/>
            <person name="Finn R."/>
            <person name="Kale V."/>
            <person name="Holt S."/>
            <person name="Cochrane G."/>
            <person name="Meng A."/>
            <person name="Brown T."/>
            <person name="Cohen L."/>
        </authorList>
    </citation>
    <scope>NUCLEOTIDE SEQUENCE</scope>
    <source>
        <strain evidence="2">CCMP441</strain>
    </source>
</reference>
<protein>
    <submittedName>
        <fullName evidence="2">Uncharacterized protein</fullName>
    </submittedName>
</protein>
<feature type="region of interest" description="Disordered" evidence="1">
    <location>
        <begin position="1"/>
        <end position="40"/>
    </location>
</feature>
<organism evidence="2">
    <name type="scientific">Hemiselmis andersenii</name>
    <name type="common">Cryptophyte alga</name>
    <dbReference type="NCBI Taxonomy" id="464988"/>
    <lineage>
        <taxon>Eukaryota</taxon>
        <taxon>Cryptophyceae</taxon>
        <taxon>Cryptomonadales</taxon>
        <taxon>Hemiselmidaceae</taxon>
        <taxon>Hemiselmis</taxon>
    </lineage>
</organism>
<evidence type="ECO:0000256" key="1">
    <source>
        <dbReference type="SAM" id="MobiDB-lite"/>
    </source>
</evidence>